<gene>
    <name evidence="2" type="ORF">A8L58_01610</name>
    <name evidence="1" type="ORF">AXH35_16675</name>
</gene>
<organism evidence="1 3">
    <name type="scientific">Acidipropionibacterium acidipropionici</name>
    <dbReference type="NCBI Taxonomy" id="1748"/>
    <lineage>
        <taxon>Bacteria</taxon>
        <taxon>Bacillati</taxon>
        <taxon>Actinomycetota</taxon>
        <taxon>Actinomycetes</taxon>
        <taxon>Propionibacteriales</taxon>
        <taxon>Propionibacteriaceae</taxon>
        <taxon>Acidipropionibacterium</taxon>
    </lineage>
</organism>
<evidence type="ECO:0000313" key="1">
    <source>
        <dbReference type="EMBL" id="AMS06839.1"/>
    </source>
</evidence>
<evidence type="ECO:0000313" key="4">
    <source>
        <dbReference type="Proteomes" id="UP000178666"/>
    </source>
</evidence>
<sequence>MTRDDAVQRCLDGLVGLVADGLLVVKDDLVEEGSVEDAAFSRFASRVDVAEIGEDVGELVEALTGVLVAGGEVLQPVFDGVVSGADAFLLGLEEVERDGVGVVGLDELE</sequence>
<dbReference type="EMBL" id="CP015970">
    <property type="protein sequence ID" value="AOZ45623.1"/>
    <property type="molecule type" value="Genomic_DNA"/>
</dbReference>
<reference evidence="1 3" key="2">
    <citation type="submission" date="2016-02" db="EMBL/GenBank/DDBJ databases">
        <title>Complete Genome Sequence of Propionibacterium acidipropionici ATCC 55737.</title>
        <authorList>
            <person name="Luna Flores C.H."/>
            <person name="Nielsen L.K."/>
            <person name="Marcellin E."/>
        </authorList>
    </citation>
    <scope>NUCLEOTIDE SEQUENCE [LARGE SCALE GENOMIC DNA]</scope>
    <source>
        <strain evidence="1 3">ATCC 55737</strain>
    </source>
</reference>
<dbReference type="EMBL" id="CP014352">
    <property type="protein sequence ID" value="AMS06839.1"/>
    <property type="molecule type" value="Genomic_DNA"/>
</dbReference>
<evidence type="ECO:0000313" key="2">
    <source>
        <dbReference type="EMBL" id="AOZ45623.1"/>
    </source>
</evidence>
<dbReference type="AlphaFoldDB" id="A0AAC8YHR9"/>
<dbReference type="Proteomes" id="UP000178666">
    <property type="component" value="Chromosome"/>
</dbReference>
<reference evidence="2 4" key="1">
    <citation type="journal article" date="2016" name="Plant Dis.">
        <title>Improved production of propionic acid using genome shuffling.</title>
        <authorList>
            <person name="Luna-Flores C.H."/>
            <person name="Palfreyman R.W."/>
            <person name="Kromer J.O."/>
            <person name="Nielsen L.K."/>
            <person name="Marcellin E."/>
        </authorList>
    </citation>
    <scope>NUCLEOTIDE SEQUENCE [LARGE SCALE GENOMIC DNA]</scope>
    <source>
        <strain evidence="2 4">F3E8</strain>
    </source>
</reference>
<dbReference type="Proteomes" id="UP000075221">
    <property type="component" value="Chromosome"/>
</dbReference>
<dbReference type="RefSeq" id="WP_062820553.1">
    <property type="nucleotide sequence ID" value="NZ_CP014352.1"/>
</dbReference>
<name>A0AAC8YHR9_9ACTN</name>
<keyword evidence="4" id="KW-1185">Reference proteome</keyword>
<evidence type="ECO:0000313" key="3">
    <source>
        <dbReference type="Proteomes" id="UP000075221"/>
    </source>
</evidence>
<accession>A0AAC8YHR9</accession>
<proteinExistence type="predicted"/>
<protein>
    <submittedName>
        <fullName evidence="1">Uncharacterized protein</fullName>
    </submittedName>
</protein>